<dbReference type="Proteomes" id="UP000700596">
    <property type="component" value="Unassembled WGS sequence"/>
</dbReference>
<gene>
    <name evidence="1" type="ORF">B0J11DRAFT_311911</name>
</gene>
<protein>
    <submittedName>
        <fullName evidence="1">Uncharacterized protein</fullName>
    </submittedName>
</protein>
<dbReference type="AlphaFoldDB" id="A0A9P9IKJ9"/>
<accession>A0A9P9IKJ9</accession>
<reference evidence="1" key="1">
    <citation type="journal article" date="2021" name="Nat. Commun.">
        <title>Genetic determinants of endophytism in the Arabidopsis root mycobiome.</title>
        <authorList>
            <person name="Mesny F."/>
            <person name="Miyauchi S."/>
            <person name="Thiergart T."/>
            <person name="Pickel B."/>
            <person name="Atanasova L."/>
            <person name="Karlsson M."/>
            <person name="Huettel B."/>
            <person name="Barry K.W."/>
            <person name="Haridas S."/>
            <person name="Chen C."/>
            <person name="Bauer D."/>
            <person name="Andreopoulos W."/>
            <person name="Pangilinan J."/>
            <person name="LaButti K."/>
            <person name="Riley R."/>
            <person name="Lipzen A."/>
            <person name="Clum A."/>
            <person name="Drula E."/>
            <person name="Henrissat B."/>
            <person name="Kohler A."/>
            <person name="Grigoriev I.V."/>
            <person name="Martin F.M."/>
            <person name="Hacquard S."/>
        </authorList>
    </citation>
    <scope>NUCLEOTIDE SEQUENCE</scope>
    <source>
        <strain evidence="1">MPI-CAGE-CH-0243</strain>
    </source>
</reference>
<sequence length="173" mass="18850">MCMYPHPTSSLLSVVVSPPVSLCPSVSVCPPPIAPSVYPPFPSLTHPTLKWPSLPSVCSVSWPSHNEPLPSVSLLSSPFKSPSPRPLLALDSAALAQYLLTRLFPSGPLADASTWHEAFPHPSQRPSLADDFIFLNLPLLPTHARPLLLLPPSFHQPHLLGFFFRRCRPIGVC</sequence>
<evidence type="ECO:0000313" key="1">
    <source>
        <dbReference type="EMBL" id="KAH7125673.1"/>
    </source>
</evidence>
<keyword evidence="2" id="KW-1185">Reference proteome</keyword>
<comment type="caution">
    <text evidence="1">The sequence shown here is derived from an EMBL/GenBank/DDBJ whole genome shotgun (WGS) entry which is preliminary data.</text>
</comment>
<organism evidence="1 2">
    <name type="scientific">Dendryphion nanum</name>
    <dbReference type="NCBI Taxonomy" id="256645"/>
    <lineage>
        <taxon>Eukaryota</taxon>
        <taxon>Fungi</taxon>
        <taxon>Dikarya</taxon>
        <taxon>Ascomycota</taxon>
        <taxon>Pezizomycotina</taxon>
        <taxon>Dothideomycetes</taxon>
        <taxon>Pleosporomycetidae</taxon>
        <taxon>Pleosporales</taxon>
        <taxon>Torulaceae</taxon>
        <taxon>Dendryphion</taxon>
    </lineage>
</organism>
<dbReference type="EMBL" id="JAGMWT010000007">
    <property type="protein sequence ID" value="KAH7125673.1"/>
    <property type="molecule type" value="Genomic_DNA"/>
</dbReference>
<proteinExistence type="predicted"/>
<name>A0A9P9IKJ9_9PLEO</name>
<evidence type="ECO:0000313" key="2">
    <source>
        <dbReference type="Proteomes" id="UP000700596"/>
    </source>
</evidence>